<accession>A0ABT7CXK5</accession>
<dbReference type="Proteomes" id="UP001228581">
    <property type="component" value="Unassembled WGS sequence"/>
</dbReference>
<evidence type="ECO:0000313" key="2">
    <source>
        <dbReference type="Proteomes" id="UP001228581"/>
    </source>
</evidence>
<gene>
    <name evidence="1" type="ORF">QNI19_32280</name>
</gene>
<keyword evidence="2" id="KW-1185">Reference proteome</keyword>
<evidence type="ECO:0000313" key="1">
    <source>
        <dbReference type="EMBL" id="MDJ1497662.1"/>
    </source>
</evidence>
<dbReference type="Pfam" id="PF14281">
    <property type="entry name" value="PDDEXK_4"/>
    <property type="match status" value="1"/>
</dbReference>
<dbReference type="EMBL" id="JASJOT010000034">
    <property type="protein sequence ID" value="MDJ1497662.1"/>
    <property type="molecule type" value="Genomic_DNA"/>
</dbReference>
<sequence>MEKIEAMLWQAKQILQKAQPVEQTFESNLFQILGLEKNEVKHSRLIGYLLNPLAGHGHKDVFAKLFLSGLGMDYINTTQLRVELEKCIPVSNRRIDIYLTDGVHRIIIENKIEAADQPDQLWDYFTFGTSELEPDGKLTLVYLTPRGSDPSLGSVGNWEQASRLQAHLKTVCYRQFICHWIEQCMACCSESSADSSSDSRSDHSMALGKDHTTSLLNNLRQYHRTIKNMLDINPSHSQKHLRQLVLSQNYSRAAFELAQVFASIKKEYLIEFWREGVEKVKPILTGRGWRIAFFAENVESYITLTRKHSQGLGLSLENLCEPDQGFFGIYRDKLFMRDKDALKLLSQKGLQLQQQANDVFLTWQYFPSALQFNTASGWERLIADSSIRQEECQAFVLQLADRYESFLDSFSPI</sequence>
<comment type="caution">
    <text evidence="1">The sequence shown here is derived from an EMBL/GenBank/DDBJ whole genome shotgun (WGS) entry which is preliminary data.</text>
</comment>
<name>A0ABT7CXK5_9BACT</name>
<organism evidence="1 2">
    <name type="scientific">Xanthocytophaga flava</name>
    <dbReference type="NCBI Taxonomy" id="3048013"/>
    <lineage>
        <taxon>Bacteria</taxon>
        <taxon>Pseudomonadati</taxon>
        <taxon>Bacteroidota</taxon>
        <taxon>Cytophagia</taxon>
        <taxon>Cytophagales</taxon>
        <taxon>Rhodocytophagaceae</taxon>
        <taxon>Xanthocytophaga</taxon>
    </lineage>
</organism>
<dbReference type="RefSeq" id="WP_314003408.1">
    <property type="nucleotide sequence ID" value="NZ_JASJOT010000034.1"/>
</dbReference>
<proteinExistence type="predicted"/>
<dbReference type="InterPro" id="IPR029470">
    <property type="entry name" value="PDDEXK_4"/>
</dbReference>
<reference evidence="1 2" key="1">
    <citation type="submission" date="2023-05" db="EMBL/GenBank/DDBJ databases">
        <authorList>
            <person name="Zhang X."/>
        </authorList>
    </citation>
    <scope>NUCLEOTIDE SEQUENCE [LARGE SCALE GENOMIC DNA]</scope>
    <source>
        <strain evidence="1 2">DM2B3-1</strain>
    </source>
</reference>
<protein>
    <submittedName>
        <fullName evidence="1">PD-(D/E)XK nuclease family protein</fullName>
    </submittedName>
</protein>